<dbReference type="Proteomes" id="UP000241167">
    <property type="component" value="Unassembled WGS sequence"/>
</dbReference>
<keyword evidence="2" id="KW-1185">Reference proteome</keyword>
<name>A0A2P7QE87_9SPHN</name>
<evidence type="ECO:0000313" key="1">
    <source>
        <dbReference type="EMBL" id="PSJ36280.1"/>
    </source>
</evidence>
<dbReference type="RefSeq" id="WP_106516106.1">
    <property type="nucleotide sequence ID" value="NZ_PXYI01000015.1"/>
</dbReference>
<organism evidence="1 2">
    <name type="scientific">Allosphingosinicella deserti</name>
    <dbReference type="NCBI Taxonomy" id="2116704"/>
    <lineage>
        <taxon>Bacteria</taxon>
        <taxon>Pseudomonadati</taxon>
        <taxon>Pseudomonadota</taxon>
        <taxon>Alphaproteobacteria</taxon>
        <taxon>Sphingomonadales</taxon>
        <taxon>Sphingomonadaceae</taxon>
        <taxon>Allosphingosinicella</taxon>
    </lineage>
</organism>
<comment type="caution">
    <text evidence="1">The sequence shown here is derived from an EMBL/GenBank/DDBJ whole genome shotgun (WGS) entry which is preliminary data.</text>
</comment>
<reference evidence="1 2" key="1">
    <citation type="submission" date="2018-03" db="EMBL/GenBank/DDBJ databases">
        <title>The draft genome of Sphingosinicella sp. GL-C-18.</title>
        <authorList>
            <person name="Liu L."/>
            <person name="Li L."/>
            <person name="Liang L."/>
            <person name="Zhang X."/>
            <person name="Wang T."/>
        </authorList>
    </citation>
    <scope>NUCLEOTIDE SEQUENCE [LARGE SCALE GENOMIC DNA]</scope>
    <source>
        <strain evidence="1 2">GL-C-18</strain>
    </source>
</reference>
<proteinExistence type="predicted"/>
<accession>A0A2P7QE87</accession>
<dbReference type="OrthoDB" id="9802640at2"/>
<dbReference type="EMBL" id="PXYI01000015">
    <property type="protein sequence ID" value="PSJ36280.1"/>
    <property type="molecule type" value="Genomic_DNA"/>
</dbReference>
<dbReference type="CDD" id="cd01037">
    <property type="entry name" value="PDDEXK_nuclease-like"/>
    <property type="match status" value="1"/>
</dbReference>
<sequence>MMKALEKGSEVTAMLGAWKRAFATGAEVIGTMGGQKVFWHEAFGIWGMFGTTGGKENIVRPWNAFGQKPHDFRGNIIVEINMPPRGIDQNLQAMFAQDSAGRRWLLHQGRMSVAGARVTEADFIAATGLKPTKVTFSDGTSGAYHKIANLSASAIIIQEQIAAFIAHCSRARLVKLAKGEAVADLTQVEAWERGLSPELVGTFAFAPRAGGTGRRVHGEIWRALAAELKRRKTPHSNDRVSQYGPDLYTYARGPKVLFEIKSGCGANDIFEAVGQLHIYDRLLGGGYRKVLVVPEGMGKALHGPLASLAIATVEFQRSSGKIILAQKPLDKCLA</sequence>
<gene>
    <name evidence="1" type="ORF">C7I55_26665</name>
</gene>
<protein>
    <submittedName>
        <fullName evidence="1">Uncharacterized protein</fullName>
    </submittedName>
</protein>
<evidence type="ECO:0000313" key="2">
    <source>
        <dbReference type="Proteomes" id="UP000241167"/>
    </source>
</evidence>
<dbReference type="AlphaFoldDB" id="A0A2P7QE87"/>